<feature type="domain" description="Glycosyltransferase 2-like" evidence="3">
    <location>
        <begin position="12"/>
        <end position="175"/>
    </location>
</feature>
<gene>
    <name evidence="4" type="ORF">H9761_18235</name>
</gene>
<evidence type="ECO:0000259" key="3">
    <source>
        <dbReference type="Pfam" id="PF00535"/>
    </source>
</evidence>
<evidence type="ECO:0000313" key="4">
    <source>
        <dbReference type="EMBL" id="HJC25604.1"/>
    </source>
</evidence>
<evidence type="ECO:0000256" key="1">
    <source>
        <dbReference type="ARBA" id="ARBA00022676"/>
    </source>
</evidence>
<organism evidence="4 5">
    <name type="scientific">Candidatus Eisenbergiella merdavium</name>
    <dbReference type="NCBI Taxonomy" id="2838551"/>
    <lineage>
        <taxon>Bacteria</taxon>
        <taxon>Bacillati</taxon>
        <taxon>Bacillota</taxon>
        <taxon>Clostridia</taxon>
        <taxon>Lachnospirales</taxon>
        <taxon>Lachnospiraceae</taxon>
        <taxon>Eisenbergiella</taxon>
    </lineage>
</organism>
<name>A0A9D2SR16_9FIRM</name>
<comment type="caution">
    <text evidence="4">The sequence shown here is derived from an EMBL/GenBank/DDBJ whole genome shotgun (WGS) entry which is preliminary data.</text>
</comment>
<dbReference type="CDD" id="cd00761">
    <property type="entry name" value="Glyco_tranf_GTA_type"/>
    <property type="match status" value="1"/>
</dbReference>
<dbReference type="SUPFAM" id="SSF53448">
    <property type="entry name" value="Nucleotide-diphospho-sugar transferases"/>
    <property type="match status" value="1"/>
</dbReference>
<dbReference type="GO" id="GO:0016757">
    <property type="term" value="F:glycosyltransferase activity"/>
    <property type="evidence" value="ECO:0007669"/>
    <property type="project" value="UniProtKB-KW"/>
</dbReference>
<sequence>MCRANKGQPLISVVVPVYNVERYVREAINSITNQSLYDIQIIIIDDGSTDNSNQICAEEAKKDSRISIYQSEHCGVAAARNKGLRAAKGKYLLFMDADDWMETDMLQYLYELAESSHADIAVCEFVKEYRNKESLYRGKENSYTVGGNEVIDEINYNGKFSPFLFNKLFRRKIVEGVTFNEGVTIGEDYSFIMEILAGNPVVIKGNSVKYHYRQRPDSVSYCGFEKRAVAQKNRANYESTYMFLSQSDSRLSCGALAYYILQEMAVVISMVKSGIYDGEIIEDVRSNIKKHLRKYVFIRRVPGYLKICAVLLCMNEKFLLIPYRVFFHKLRSVK</sequence>
<reference evidence="4" key="2">
    <citation type="submission" date="2021-04" db="EMBL/GenBank/DDBJ databases">
        <authorList>
            <person name="Gilroy R."/>
        </authorList>
    </citation>
    <scope>NUCLEOTIDE SEQUENCE</scope>
    <source>
        <strain evidence="4">USAMLcec2-132</strain>
    </source>
</reference>
<dbReference type="PANTHER" id="PTHR22916:SF51">
    <property type="entry name" value="GLYCOSYLTRANSFERASE EPSH-RELATED"/>
    <property type="match status" value="1"/>
</dbReference>
<dbReference type="PANTHER" id="PTHR22916">
    <property type="entry name" value="GLYCOSYLTRANSFERASE"/>
    <property type="match status" value="1"/>
</dbReference>
<reference evidence="4" key="1">
    <citation type="journal article" date="2021" name="PeerJ">
        <title>Extensive microbial diversity within the chicken gut microbiome revealed by metagenomics and culture.</title>
        <authorList>
            <person name="Gilroy R."/>
            <person name="Ravi A."/>
            <person name="Getino M."/>
            <person name="Pursley I."/>
            <person name="Horton D.L."/>
            <person name="Alikhan N.F."/>
            <person name="Baker D."/>
            <person name="Gharbi K."/>
            <person name="Hall N."/>
            <person name="Watson M."/>
            <person name="Adriaenssens E.M."/>
            <person name="Foster-Nyarko E."/>
            <person name="Jarju S."/>
            <person name="Secka A."/>
            <person name="Antonio M."/>
            <person name="Oren A."/>
            <person name="Chaudhuri R.R."/>
            <person name="La Ragione R."/>
            <person name="Hildebrand F."/>
            <person name="Pallen M.J."/>
        </authorList>
    </citation>
    <scope>NUCLEOTIDE SEQUENCE</scope>
    <source>
        <strain evidence="4">USAMLcec2-132</strain>
    </source>
</reference>
<evidence type="ECO:0000313" key="5">
    <source>
        <dbReference type="Proteomes" id="UP000823891"/>
    </source>
</evidence>
<dbReference type="InterPro" id="IPR029044">
    <property type="entry name" value="Nucleotide-diphossugar_trans"/>
</dbReference>
<dbReference type="AlphaFoldDB" id="A0A9D2SR16"/>
<dbReference type="Pfam" id="PF00535">
    <property type="entry name" value="Glycos_transf_2"/>
    <property type="match status" value="1"/>
</dbReference>
<keyword evidence="1" id="KW-0328">Glycosyltransferase</keyword>
<protein>
    <submittedName>
        <fullName evidence="4">Glycosyltransferase</fullName>
    </submittedName>
</protein>
<proteinExistence type="predicted"/>
<evidence type="ECO:0000256" key="2">
    <source>
        <dbReference type="ARBA" id="ARBA00022679"/>
    </source>
</evidence>
<accession>A0A9D2SR16</accession>
<dbReference type="InterPro" id="IPR001173">
    <property type="entry name" value="Glyco_trans_2-like"/>
</dbReference>
<dbReference type="Proteomes" id="UP000823891">
    <property type="component" value="Unassembled WGS sequence"/>
</dbReference>
<dbReference type="Gene3D" id="3.90.550.10">
    <property type="entry name" value="Spore Coat Polysaccharide Biosynthesis Protein SpsA, Chain A"/>
    <property type="match status" value="1"/>
</dbReference>
<dbReference type="EMBL" id="DWWS01000069">
    <property type="protein sequence ID" value="HJC25604.1"/>
    <property type="molecule type" value="Genomic_DNA"/>
</dbReference>
<keyword evidence="2" id="KW-0808">Transferase</keyword>